<name>A0A1Y2MEW8_EPING</name>
<dbReference type="OMA" id="DITACAI"/>
<dbReference type="AlphaFoldDB" id="A0A1Y2MEW8"/>
<dbReference type="EMBL" id="KZ107838">
    <property type="protein sequence ID" value="OSS54676.1"/>
    <property type="molecule type" value="Genomic_DNA"/>
</dbReference>
<gene>
    <name evidence="2" type="ORF">B5807_01027</name>
</gene>
<accession>A0A1Y2MEW8</accession>
<dbReference type="Proteomes" id="UP000193240">
    <property type="component" value="Unassembled WGS sequence"/>
</dbReference>
<organism evidence="2 3">
    <name type="scientific">Epicoccum nigrum</name>
    <name type="common">Soil fungus</name>
    <name type="synonym">Epicoccum purpurascens</name>
    <dbReference type="NCBI Taxonomy" id="105696"/>
    <lineage>
        <taxon>Eukaryota</taxon>
        <taxon>Fungi</taxon>
        <taxon>Dikarya</taxon>
        <taxon>Ascomycota</taxon>
        <taxon>Pezizomycotina</taxon>
        <taxon>Dothideomycetes</taxon>
        <taxon>Pleosporomycetidae</taxon>
        <taxon>Pleosporales</taxon>
        <taxon>Pleosporineae</taxon>
        <taxon>Didymellaceae</taxon>
        <taxon>Epicoccum</taxon>
    </lineage>
</organism>
<proteinExistence type="predicted"/>
<protein>
    <submittedName>
        <fullName evidence="2">Uncharacterized protein</fullName>
    </submittedName>
</protein>
<keyword evidence="3" id="KW-1185">Reference proteome</keyword>
<evidence type="ECO:0000313" key="3">
    <source>
        <dbReference type="Proteomes" id="UP000193240"/>
    </source>
</evidence>
<dbReference type="InParanoid" id="A0A1Y2MEW8"/>
<evidence type="ECO:0000313" key="2">
    <source>
        <dbReference type="EMBL" id="OSS54676.1"/>
    </source>
</evidence>
<sequence length="155" mass="16308">MPHTPQDKTNPLLDAEGKSKTQSSNQPISSTLWAINTLSYLRIATGAACLVTPQFTCALFKWNVPVGSTLLVRMVGARDGVLGGLLLTAEDKNAPDGGRRELKRAIWANMAADTIDIGSLVYAVAKGHVGKSTGWLFGAGAVVSMGLSAWGLRGL</sequence>
<evidence type="ECO:0000256" key="1">
    <source>
        <dbReference type="SAM" id="MobiDB-lite"/>
    </source>
</evidence>
<feature type="region of interest" description="Disordered" evidence="1">
    <location>
        <begin position="1"/>
        <end position="25"/>
    </location>
</feature>
<reference evidence="2 3" key="1">
    <citation type="journal article" date="2017" name="Genome Announc.">
        <title>Genome sequence of the saprophytic ascomycete Epicoccum nigrum ICMP 19927 strain isolated from New Zealand.</title>
        <authorList>
            <person name="Fokin M."/>
            <person name="Fleetwood D."/>
            <person name="Weir B.S."/>
            <person name="Villas-Boas S.G."/>
        </authorList>
    </citation>
    <scope>NUCLEOTIDE SEQUENCE [LARGE SCALE GENOMIC DNA]</scope>
    <source>
        <strain evidence="2 3">ICMP 19927</strain>
    </source>
</reference>